<dbReference type="PANTHER" id="PTHR28259:SF1">
    <property type="entry name" value="FLUORIDE EXPORT PROTEIN 1-RELATED"/>
    <property type="match status" value="1"/>
</dbReference>
<dbReference type="HAMAP" id="MF_00454">
    <property type="entry name" value="FluC"/>
    <property type="match status" value="1"/>
</dbReference>
<evidence type="ECO:0000256" key="3">
    <source>
        <dbReference type="ARBA" id="ARBA00022519"/>
    </source>
</evidence>
<comment type="similarity">
    <text evidence="10 12">Belongs to the fluoride channel Fluc/FEX (TC 1.A.43) family.</text>
</comment>
<gene>
    <name evidence="12" type="primary">fluC</name>
    <name evidence="12" type="synonym">crcB</name>
    <name evidence="13" type="ORF">CHUV0807_0095</name>
</gene>
<dbReference type="PANTHER" id="PTHR28259">
    <property type="entry name" value="FLUORIDE EXPORT PROTEIN 1-RELATED"/>
    <property type="match status" value="1"/>
</dbReference>
<evidence type="ECO:0000256" key="4">
    <source>
        <dbReference type="ARBA" id="ARBA00022692"/>
    </source>
</evidence>
<organism evidence="13 14">
    <name type="scientific">Cardiobacterium hominis</name>
    <dbReference type="NCBI Taxonomy" id="2718"/>
    <lineage>
        <taxon>Bacteria</taxon>
        <taxon>Pseudomonadati</taxon>
        <taxon>Pseudomonadota</taxon>
        <taxon>Gammaproteobacteria</taxon>
        <taxon>Cardiobacteriales</taxon>
        <taxon>Cardiobacteriaceae</taxon>
        <taxon>Cardiobacterium</taxon>
    </lineage>
</organism>
<dbReference type="NCBIfam" id="TIGR00494">
    <property type="entry name" value="crcB"/>
    <property type="match status" value="1"/>
</dbReference>
<evidence type="ECO:0000256" key="10">
    <source>
        <dbReference type="ARBA" id="ARBA00035120"/>
    </source>
</evidence>
<dbReference type="RefSeq" id="WP_079538747.1">
    <property type="nucleotide sequence ID" value="NZ_CP171111.1"/>
</dbReference>
<dbReference type="Proteomes" id="UP000190837">
    <property type="component" value="Unassembled WGS sequence"/>
</dbReference>
<keyword evidence="3" id="KW-0997">Cell inner membrane</keyword>
<keyword evidence="12" id="KW-0479">Metal-binding</keyword>
<reference evidence="14" key="1">
    <citation type="submission" date="2016-04" db="EMBL/GenBank/DDBJ databases">
        <authorList>
            <person name="Tagini F."/>
        </authorList>
    </citation>
    <scope>NUCLEOTIDE SEQUENCE [LARGE SCALE GENOMIC DNA]</scope>
    <source>
        <strain evidence="14">CHUV0807</strain>
    </source>
</reference>
<comment type="catalytic activity">
    <reaction evidence="11">
        <text>fluoride(in) = fluoride(out)</text>
        <dbReference type="Rhea" id="RHEA:76159"/>
        <dbReference type="ChEBI" id="CHEBI:17051"/>
    </reaction>
    <physiologicalReaction direction="left-to-right" evidence="11">
        <dbReference type="Rhea" id="RHEA:76160"/>
    </physiologicalReaction>
</comment>
<dbReference type="AlphaFoldDB" id="A0A1C3H1N3"/>
<keyword evidence="9 12" id="KW-0407">Ion channel</keyword>
<keyword evidence="5 12" id="KW-1133">Transmembrane helix</keyword>
<evidence type="ECO:0000256" key="6">
    <source>
        <dbReference type="ARBA" id="ARBA00023053"/>
    </source>
</evidence>
<evidence type="ECO:0000256" key="7">
    <source>
        <dbReference type="ARBA" id="ARBA00023065"/>
    </source>
</evidence>
<name>A0A1C3H1N3_9GAMM</name>
<dbReference type="GO" id="GO:0005886">
    <property type="term" value="C:plasma membrane"/>
    <property type="evidence" value="ECO:0007669"/>
    <property type="project" value="UniProtKB-SubCell"/>
</dbReference>
<evidence type="ECO:0000256" key="5">
    <source>
        <dbReference type="ARBA" id="ARBA00022989"/>
    </source>
</evidence>
<sequence length="118" mass="12361">MRILLVFLGGGLGSVCRYAVSVAMARSGSPLPWATLLVNVLGCLLIGLLAQTLARDSVLRALFIAGFCGGFTTFSTFSLECLTMWQAQQFGWLALYVGASFVLGLTAVAGGIALGRLL</sequence>
<evidence type="ECO:0000256" key="1">
    <source>
        <dbReference type="ARBA" id="ARBA00004651"/>
    </source>
</evidence>
<keyword evidence="8 12" id="KW-0472">Membrane</keyword>
<keyword evidence="12" id="KW-0813">Transport</keyword>
<feature type="binding site" evidence="12">
    <location>
        <position position="69"/>
    </location>
    <ligand>
        <name>Na(+)</name>
        <dbReference type="ChEBI" id="CHEBI:29101"/>
        <note>structural</note>
    </ligand>
</feature>
<dbReference type="GO" id="GO:0140114">
    <property type="term" value="P:cellular detoxification of fluoride"/>
    <property type="evidence" value="ECO:0007669"/>
    <property type="project" value="UniProtKB-UniRule"/>
</dbReference>
<feature type="transmembrane region" description="Helical" evidence="12">
    <location>
        <begin position="31"/>
        <end position="50"/>
    </location>
</feature>
<dbReference type="GO" id="GO:0046872">
    <property type="term" value="F:metal ion binding"/>
    <property type="evidence" value="ECO:0007669"/>
    <property type="project" value="UniProtKB-KW"/>
</dbReference>
<evidence type="ECO:0000256" key="9">
    <source>
        <dbReference type="ARBA" id="ARBA00023303"/>
    </source>
</evidence>
<comment type="function">
    <text evidence="12">Fluoride-specific ion channel. Important for reducing fluoride concentration in the cell, thus reducing its toxicity.</text>
</comment>
<evidence type="ECO:0000313" key="14">
    <source>
        <dbReference type="Proteomes" id="UP000190837"/>
    </source>
</evidence>
<dbReference type="EMBL" id="FKLO01000011">
    <property type="protein sequence ID" value="SAM56989.1"/>
    <property type="molecule type" value="Genomic_DNA"/>
</dbReference>
<comment type="activity regulation">
    <text evidence="12">Na(+) is not transported, but it plays an essential structural role and its presence is essential for fluoride channel function.</text>
</comment>
<evidence type="ECO:0000313" key="13">
    <source>
        <dbReference type="EMBL" id="SAM56989.1"/>
    </source>
</evidence>
<proteinExistence type="inferred from homology"/>
<keyword evidence="7 12" id="KW-0406">Ion transport</keyword>
<evidence type="ECO:0000256" key="11">
    <source>
        <dbReference type="ARBA" id="ARBA00035585"/>
    </source>
</evidence>
<accession>A0A1C3H1N3</accession>
<feature type="binding site" evidence="12">
    <location>
        <position position="72"/>
    </location>
    <ligand>
        <name>Na(+)</name>
        <dbReference type="ChEBI" id="CHEBI:29101"/>
        <note>structural</note>
    </ligand>
</feature>
<feature type="transmembrane region" description="Helical" evidence="12">
    <location>
        <begin position="93"/>
        <end position="114"/>
    </location>
</feature>
<evidence type="ECO:0000256" key="8">
    <source>
        <dbReference type="ARBA" id="ARBA00023136"/>
    </source>
</evidence>
<evidence type="ECO:0000256" key="2">
    <source>
        <dbReference type="ARBA" id="ARBA00022475"/>
    </source>
</evidence>
<evidence type="ECO:0000256" key="12">
    <source>
        <dbReference type="HAMAP-Rule" id="MF_00454"/>
    </source>
</evidence>
<dbReference type="Pfam" id="PF02537">
    <property type="entry name" value="CRCB"/>
    <property type="match status" value="1"/>
</dbReference>
<feature type="transmembrane region" description="Helical" evidence="12">
    <location>
        <begin position="62"/>
        <end position="87"/>
    </location>
</feature>
<keyword evidence="6 12" id="KW-0915">Sodium</keyword>
<keyword evidence="2 12" id="KW-1003">Cell membrane</keyword>
<dbReference type="InterPro" id="IPR003691">
    <property type="entry name" value="FluC"/>
</dbReference>
<protein>
    <recommendedName>
        <fullName evidence="12">Fluoride-specific ion channel FluC</fullName>
    </recommendedName>
</protein>
<dbReference type="GO" id="GO:0062054">
    <property type="term" value="F:fluoride channel activity"/>
    <property type="evidence" value="ECO:0007669"/>
    <property type="project" value="UniProtKB-UniRule"/>
</dbReference>
<keyword evidence="4 12" id="KW-0812">Transmembrane</keyword>
<comment type="subcellular location">
    <subcellularLocation>
        <location evidence="1 12">Cell membrane</location>
        <topology evidence="1 12">Multi-pass membrane protein</topology>
    </subcellularLocation>
</comment>